<sequence>MSEVTVLDYGAGNIQSLINALKRLGYNVKFVKDPKDILNAKRLIFPGVGAFGSAMALLESRGYVEPLKMYVQQDKPYLGICLGLQTLCDGSEESPGTKGLSVIPATVMQFNKAKGLAVPHMGWNGLKLHKASALFQTGFSKEEKVYFVHSYALYSQSKEIDDWVLATTDYGEEFVSIVQKGNIVATQFHPEKSGEIGISIIKSFLESFPISAKPARVPYQLPNASEPTQLGHRIIACLDVRSNDQGDLVVTKGEQYDVREQSITENIHSVTQSKGAVRNLGKPVELARRYFKEGADEIVFLNITSFKNCPLHDIPMLEVLRQASQNIFVPLTIGGGIREIHAPSKAGDQTKMKCYSAVEVAAEYFRSGADKVSIGSDAVYAAENYISSGGIATGQTSIETIAAAYGSQAVVISVDPKRVFVPSPKAVQHHVIHTNYPGPSGEEFCWYQCTVKGGRELRGIGVYEMVQACEALGAGEIMLNSIDRDGTNSGYDLELVTMVKEAVGIPVIASSGAGNVDHFSDVFQGAHADAALAAGIFHRNTVTIRAVKEHLLSEGIPVRVNTDC</sequence>
<gene>
    <name evidence="17" type="primary">HISN4</name>
    <name evidence="17" type="ORF">AWC38_SpisGene616</name>
</gene>
<dbReference type="NCBIfam" id="TIGR01855">
    <property type="entry name" value="IMP_synth_hisH"/>
    <property type="match status" value="1"/>
</dbReference>
<evidence type="ECO:0000256" key="4">
    <source>
        <dbReference type="ARBA" id="ARBA00022962"/>
    </source>
</evidence>
<evidence type="ECO:0000256" key="3">
    <source>
        <dbReference type="ARBA" id="ARBA00022801"/>
    </source>
</evidence>
<dbReference type="InterPro" id="IPR014640">
    <property type="entry name" value="IGPS_HisHF"/>
</dbReference>
<evidence type="ECO:0000256" key="12">
    <source>
        <dbReference type="PIRNR" id="PIRNR036936"/>
    </source>
</evidence>
<evidence type="ECO:0000256" key="8">
    <source>
        <dbReference type="ARBA" id="ARBA00047838"/>
    </source>
</evidence>
<proteinExistence type="inferred from homology"/>
<evidence type="ECO:0000256" key="2">
    <source>
        <dbReference type="ARBA" id="ARBA00022605"/>
    </source>
</evidence>
<keyword evidence="5 12" id="KW-0368">Histidine biosynthesis</keyword>
<dbReference type="PANTHER" id="PTHR21235">
    <property type="entry name" value="IMIDAZOLE GLYCEROL PHOSPHATE SYNTHASE SUBUNIT HISF/H IGP SYNTHASE SUBUNIT HISF/H"/>
    <property type="match status" value="1"/>
</dbReference>
<dbReference type="InterPro" id="IPR029062">
    <property type="entry name" value="Class_I_gatase-like"/>
</dbReference>
<name>A0A2B4SYQ2_STYPI</name>
<evidence type="ECO:0000256" key="9">
    <source>
        <dbReference type="ARBA" id="ARBA00049534"/>
    </source>
</evidence>
<dbReference type="InterPro" id="IPR006062">
    <property type="entry name" value="His_biosynth"/>
</dbReference>
<organism evidence="17 18">
    <name type="scientific">Stylophora pistillata</name>
    <name type="common">Smooth cauliflower coral</name>
    <dbReference type="NCBI Taxonomy" id="50429"/>
    <lineage>
        <taxon>Eukaryota</taxon>
        <taxon>Metazoa</taxon>
        <taxon>Cnidaria</taxon>
        <taxon>Anthozoa</taxon>
        <taxon>Hexacorallia</taxon>
        <taxon>Scleractinia</taxon>
        <taxon>Astrocoeniina</taxon>
        <taxon>Pocilloporidae</taxon>
        <taxon>Stylophora</taxon>
    </lineage>
</organism>
<keyword evidence="18" id="KW-1185">Reference proteome</keyword>
<evidence type="ECO:0000256" key="13">
    <source>
        <dbReference type="PIRSR" id="PIRSR036936-1"/>
    </source>
</evidence>
<evidence type="ECO:0000256" key="15">
    <source>
        <dbReference type="RuleBase" id="RU003657"/>
    </source>
</evidence>
<feature type="active site" description="For GATase activity" evidence="13">
    <location>
        <position position="191"/>
    </location>
</feature>
<dbReference type="GO" id="GO:0004359">
    <property type="term" value="F:glutaminase activity"/>
    <property type="evidence" value="ECO:0007669"/>
    <property type="project" value="UniProtKB-EC"/>
</dbReference>
<evidence type="ECO:0000256" key="10">
    <source>
        <dbReference type="ARBA" id="ARBA00055946"/>
    </source>
</evidence>
<keyword evidence="4 12" id="KW-0315">Glutamine amidotransferase</keyword>
<comment type="similarity">
    <text evidence="11 12">In the C-terminal section; belongs to the HisA/HisF family.</text>
</comment>
<dbReference type="InterPro" id="IPR017926">
    <property type="entry name" value="GATASE"/>
</dbReference>
<dbReference type="CDD" id="cd04731">
    <property type="entry name" value="HisF"/>
    <property type="match status" value="1"/>
</dbReference>
<dbReference type="GO" id="GO:0000105">
    <property type="term" value="P:L-histidine biosynthetic process"/>
    <property type="evidence" value="ECO:0007669"/>
    <property type="project" value="UniProtKB-UniRule"/>
</dbReference>
<dbReference type="InterPro" id="IPR050064">
    <property type="entry name" value="IGPS_HisA/HisF"/>
</dbReference>
<dbReference type="PANTHER" id="PTHR21235:SF2">
    <property type="entry name" value="IMIDAZOLE GLYCEROL PHOSPHATE SYNTHASE HISHF"/>
    <property type="match status" value="1"/>
</dbReference>
<evidence type="ECO:0000313" key="18">
    <source>
        <dbReference type="Proteomes" id="UP000225706"/>
    </source>
</evidence>
<dbReference type="GO" id="GO:0000107">
    <property type="term" value="F:imidazoleglycerol-phosphate synthase activity"/>
    <property type="evidence" value="ECO:0007669"/>
    <property type="project" value="UniProtKB-UniRule"/>
</dbReference>
<dbReference type="InterPro" id="IPR004651">
    <property type="entry name" value="HisF"/>
</dbReference>
<dbReference type="UniPathway" id="UPA00031">
    <property type="reaction ID" value="UER00010"/>
</dbReference>
<comment type="caution">
    <text evidence="17">The sequence shown here is derived from an EMBL/GenBank/DDBJ whole genome shotgun (WGS) entry which is preliminary data.</text>
</comment>
<feature type="region of interest" description="PRFAR binding" evidence="14">
    <location>
        <begin position="485"/>
        <end position="486"/>
    </location>
</feature>
<evidence type="ECO:0000256" key="5">
    <source>
        <dbReference type="ARBA" id="ARBA00023102"/>
    </source>
</evidence>
<keyword evidence="6 12" id="KW-0456">Lyase</keyword>
<feature type="region of interest" description="PRFAR binding" evidence="14">
    <location>
        <begin position="534"/>
        <end position="535"/>
    </location>
</feature>
<dbReference type="FunFam" id="3.20.20.70:FF:000094">
    <property type="entry name" value="Imidazole glycerol phosphate synthase hisHF"/>
    <property type="match status" value="1"/>
</dbReference>
<dbReference type="GO" id="GO:0016829">
    <property type="term" value="F:lyase activity"/>
    <property type="evidence" value="ECO:0007669"/>
    <property type="project" value="UniProtKB-KW"/>
</dbReference>
<dbReference type="EMBL" id="LSMT01000004">
    <property type="protein sequence ID" value="PFX34426.1"/>
    <property type="molecule type" value="Genomic_DNA"/>
</dbReference>
<dbReference type="Pfam" id="PF00977">
    <property type="entry name" value="His_biosynth"/>
    <property type="match status" value="2"/>
</dbReference>
<evidence type="ECO:0000256" key="11">
    <source>
        <dbReference type="ARBA" id="ARBA00061106"/>
    </source>
</evidence>
<feature type="region of interest" description="PRFAR binding" evidence="14">
    <location>
        <begin position="375"/>
        <end position="376"/>
    </location>
</feature>
<dbReference type="EC" id="3.5.1.2" evidence="12"/>
<feature type="region of interest" description="PRFAR binding" evidence="14">
    <location>
        <begin position="413"/>
        <end position="415"/>
    </location>
</feature>
<dbReference type="NCBIfam" id="TIGR00735">
    <property type="entry name" value="hisF"/>
    <property type="match status" value="1"/>
</dbReference>
<feature type="domain" description="Glutamine amidotransferase" evidence="16">
    <location>
        <begin position="6"/>
        <end position="203"/>
    </location>
</feature>
<dbReference type="InterPro" id="IPR013785">
    <property type="entry name" value="Aldolase_TIM"/>
</dbReference>
<dbReference type="SUPFAM" id="SSF51366">
    <property type="entry name" value="Ribulose-phoshate binding barrel"/>
    <property type="match status" value="1"/>
</dbReference>
<comment type="catalytic activity">
    <reaction evidence="9 12">
        <text>L-glutamine + H2O = L-glutamate + NH4(+)</text>
        <dbReference type="Rhea" id="RHEA:15889"/>
        <dbReference type="ChEBI" id="CHEBI:15377"/>
        <dbReference type="ChEBI" id="CHEBI:28938"/>
        <dbReference type="ChEBI" id="CHEBI:29985"/>
        <dbReference type="ChEBI" id="CHEBI:58359"/>
        <dbReference type="EC" id="3.5.1.2"/>
    </reaction>
</comment>
<dbReference type="Proteomes" id="UP000225706">
    <property type="component" value="Unassembled WGS sequence"/>
</dbReference>
<dbReference type="InterPro" id="IPR011060">
    <property type="entry name" value="RibuloseP-bd_barrel"/>
</dbReference>
<keyword evidence="3 12" id="KW-0378">Hydrolase</keyword>
<comment type="catalytic activity">
    <reaction evidence="8 12">
        <text>5-[(5-phospho-1-deoxy-D-ribulos-1-ylimino)methylamino]-1-(5-phospho-beta-D-ribosyl)imidazole-4-carboxamide + L-glutamine = D-erythro-1-(imidazol-4-yl)glycerol 3-phosphate + 5-amino-1-(5-phospho-beta-D-ribosyl)imidazole-4-carboxamide + L-glutamate + H(+)</text>
        <dbReference type="Rhea" id="RHEA:24793"/>
        <dbReference type="ChEBI" id="CHEBI:15378"/>
        <dbReference type="ChEBI" id="CHEBI:29985"/>
        <dbReference type="ChEBI" id="CHEBI:58278"/>
        <dbReference type="ChEBI" id="CHEBI:58359"/>
        <dbReference type="ChEBI" id="CHEBI:58475"/>
        <dbReference type="ChEBI" id="CHEBI:58525"/>
        <dbReference type="EC" id="4.3.2.10"/>
    </reaction>
</comment>
<protein>
    <recommendedName>
        <fullName evidence="12">Imidazole glycerol phosphate synthase hisHF</fullName>
    </recommendedName>
    <domain>
        <recommendedName>
            <fullName evidence="12">Glutaminase</fullName>
            <ecNumber evidence="12">3.5.1.2</ecNumber>
        </recommendedName>
    </domain>
    <domain>
        <recommendedName>
            <fullName evidence="12">Cyclase</fullName>
        </recommendedName>
    </domain>
</protein>
<dbReference type="Pfam" id="PF00117">
    <property type="entry name" value="GATase"/>
    <property type="match status" value="1"/>
</dbReference>
<dbReference type="OrthoDB" id="1703565at2759"/>
<dbReference type="Gene3D" id="3.40.50.880">
    <property type="match status" value="1"/>
</dbReference>
<dbReference type="Gene3D" id="3.20.20.70">
    <property type="entry name" value="Aldolase class I"/>
    <property type="match status" value="1"/>
</dbReference>
<dbReference type="STRING" id="50429.A0A2B4SYQ2"/>
<dbReference type="PROSITE" id="PS51274">
    <property type="entry name" value="GATASE_COBBQ"/>
    <property type="match status" value="1"/>
</dbReference>
<feature type="binding site" description="covalent" evidence="14">
    <location>
        <position position="81"/>
    </location>
    <ligand>
        <name>L-glutamine</name>
        <dbReference type="ChEBI" id="CHEBI:58359"/>
    </ligand>
</feature>
<evidence type="ECO:0000313" key="17">
    <source>
        <dbReference type="EMBL" id="PFX34426.1"/>
    </source>
</evidence>
<accession>A0A2B4SYQ2</accession>
<dbReference type="SUPFAM" id="SSF52317">
    <property type="entry name" value="Class I glutamine amidotransferase-like"/>
    <property type="match status" value="1"/>
</dbReference>
<evidence type="ECO:0000256" key="6">
    <source>
        <dbReference type="ARBA" id="ARBA00023239"/>
    </source>
</evidence>
<feature type="active site" description="For GATase activity" evidence="13">
    <location>
        <position position="81"/>
    </location>
</feature>
<keyword evidence="2 12" id="KW-0028">Amino-acid biosynthesis</keyword>
<evidence type="ECO:0000256" key="7">
    <source>
        <dbReference type="ARBA" id="ARBA00023268"/>
    </source>
</evidence>
<feature type="binding site" evidence="14">
    <location>
        <position position="336"/>
    </location>
    <ligand>
        <name>substrate</name>
    </ligand>
</feature>
<dbReference type="PIRSF" id="PIRSF036936">
    <property type="entry name" value="IGPS_HisHF"/>
    <property type="match status" value="1"/>
</dbReference>
<dbReference type="InterPro" id="IPR010139">
    <property type="entry name" value="Imidazole-glycPsynth_HisH"/>
</dbReference>
<dbReference type="PROSITE" id="PS51273">
    <property type="entry name" value="GATASE_TYPE_1"/>
    <property type="match status" value="1"/>
</dbReference>
<dbReference type="AlphaFoldDB" id="A0A2B4SYQ2"/>
<feature type="active site" description="For GATase activity" evidence="13">
    <location>
        <position position="189"/>
    </location>
</feature>
<feature type="binding site" evidence="14">
    <location>
        <position position="480"/>
    </location>
    <ligand>
        <name>substrate</name>
    </ligand>
</feature>
<keyword evidence="7 12" id="KW-0511">Multifunctional enzyme</keyword>
<reference evidence="18" key="1">
    <citation type="journal article" date="2017" name="bioRxiv">
        <title>Comparative analysis of the genomes of Stylophora pistillata and Acropora digitifera provides evidence for extensive differences between species of corals.</title>
        <authorList>
            <person name="Voolstra C.R."/>
            <person name="Li Y."/>
            <person name="Liew Y.J."/>
            <person name="Baumgarten S."/>
            <person name="Zoccola D."/>
            <person name="Flot J.-F."/>
            <person name="Tambutte S."/>
            <person name="Allemand D."/>
            <person name="Aranda M."/>
        </authorList>
    </citation>
    <scope>NUCLEOTIDE SEQUENCE [LARGE SCALE GENOMIC DNA]</scope>
</reference>
<feature type="region of interest" description="PRFAR binding" evidence="14">
    <location>
        <begin position="511"/>
        <end position="512"/>
    </location>
</feature>
<evidence type="ECO:0000259" key="16">
    <source>
        <dbReference type="Pfam" id="PF00117"/>
    </source>
</evidence>
<evidence type="ECO:0000256" key="14">
    <source>
        <dbReference type="PIRSR" id="PIRSR036936-2"/>
    </source>
</evidence>
<comment type="function">
    <text evidence="10 12">IGPS catalyzes the conversion of PRFAR and glutamine to IGP, AICAR and glutamate. The glutaminase domain produces the ammonia necessary for the cyclase domain to produce IGP and AICAR from PRFAR. The ammonia is channeled to the active site of the cyclase domain.</text>
</comment>
<comment type="similarity">
    <text evidence="15">Belongs to the HisA/HisF family.</text>
</comment>
<comment type="pathway">
    <text evidence="1 12">Amino-acid biosynthesis; L-histidine biosynthesis; L-histidine from 5-phospho-alpha-D-ribose 1-diphosphate: step 5/9.</text>
</comment>
<feature type="active site" evidence="13">
    <location>
        <position position="239"/>
    </location>
</feature>
<feature type="active site" evidence="13">
    <location>
        <position position="415"/>
    </location>
</feature>
<dbReference type="HAMAP" id="MF_00278">
    <property type="entry name" value="HisH"/>
    <property type="match status" value="1"/>
</dbReference>
<evidence type="ECO:0000256" key="1">
    <source>
        <dbReference type="ARBA" id="ARBA00005091"/>
    </source>
</evidence>
<dbReference type="CDD" id="cd01748">
    <property type="entry name" value="GATase1_IGP_Synthase"/>
    <property type="match status" value="1"/>
</dbReference>